<dbReference type="InterPro" id="IPR041821">
    <property type="entry name" value="CG11883_N"/>
</dbReference>
<dbReference type="InterPro" id="IPR036907">
    <property type="entry name" value="5'-Nucleotdase_C_sf"/>
</dbReference>
<sequence length="605" mass="67596">MPEQSAHAQQNARAEPDQAGGDGDCIKIIHFNDVYEIEPKARDPVGGVARFINRIRSYPDSLVLFSGDALAPSLMSTITKGEHMVKFLNMMNIRVACIGNHEFDFGVEHLTRSCIDETNFPWLISNAWDARTGERLAGGKETAMVEHGGWRIGVMGLIEEEWLATLATLDQDEVIYRDYVEVGRELEQKLRREGADVVIALTHMRRPNDRRLAAEVPELDLILGGHDHEVVREEVGGVEIIKSGTDFRYFSRIEMRGIGEGKPKIECVVEEVKEEDESDEEASKLVEMYKEELAKSMDKILGELGCSIDATFAHIRTRETNAGNWIADCVRDGIENNGIHVDVVLINSGTLRADDIFPPGPFLMKDLVTLLPMLDELCVIQLTGAQLLEALENGVCMYPKLEGRFPCVSGVRFEFDPDMPAGRRIIVDTVTVNDQLLRQDKLYNVATKAYLGLGKDGYVVFTKGKQVMDGEGCPLLAEIVREQFAALHLLNSHSTDGDGDSCGANCHYEADMSKDKTLKHSSSWEKISKNIHIGKALPPCQDERVLGSHDLEVVLQGFHDSSVPWPFDSPSHHHPVRLHGRFQILAQVDGRITNVRTRERRLSHN</sequence>
<evidence type="ECO:0000256" key="3">
    <source>
        <dbReference type="RuleBase" id="RU362119"/>
    </source>
</evidence>
<dbReference type="PRINTS" id="PR01607">
    <property type="entry name" value="APYRASEFAMLY"/>
</dbReference>
<comment type="similarity">
    <text evidence="1 3">Belongs to the 5'-nucleotidase family.</text>
</comment>
<protein>
    <recommendedName>
        <fullName evidence="8">5'-Nucleotidase C-terminal domain-containing protein</fullName>
    </recommendedName>
</protein>
<evidence type="ECO:0008006" key="8">
    <source>
        <dbReference type="Google" id="ProtNLM"/>
    </source>
</evidence>
<dbReference type="InterPro" id="IPR004843">
    <property type="entry name" value="Calcineurin-like_PHP"/>
</dbReference>
<evidence type="ECO:0000313" key="7">
    <source>
        <dbReference type="EMBL" id="CAE2321581.1"/>
    </source>
</evidence>
<dbReference type="AlphaFoldDB" id="A0A7S4P2G1"/>
<evidence type="ECO:0000256" key="4">
    <source>
        <dbReference type="SAM" id="MobiDB-lite"/>
    </source>
</evidence>
<dbReference type="InterPro" id="IPR008334">
    <property type="entry name" value="5'-Nucleotdase_C"/>
</dbReference>
<proteinExistence type="inferred from homology"/>
<evidence type="ECO:0000256" key="2">
    <source>
        <dbReference type="ARBA" id="ARBA00022729"/>
    </source>
</evidence>
<dbReference type="Pfam" id="PF02872">
    <property type="entry name" value="5_nucleotid_C"/>
    <property type="match status" value="1"/>
</dbReference>
<dbReference type="Pfam" id="PF00149">
    <property type="entry name" value="Metallophos"/>
    <property type="match status" value="1"/>
</dbReference>
<feature type="domain" description="Calcineurin-like phosphoesterase" evidence="5">
    <location>
        <begin position="26"/>
        <end position="229"/>
    </location>
</feature>
<keyword evidence="3" id="KW-0547">Nucleotide-binding</keyword>
<evidence type="ECO:0000259" key="5">
    <source>
        <dbReference type="Pfam" id="PF00149"/>
    </source>
</evidence>
<dbReference type="GO" id="GO:0016787">
    <property type="term" value="F:hydrolase activity"/>
    <property type="evidence" value="ECO:0007669"/>
    <property type="project" value="UniProtKB-KW"/>
</dbReference>
<dbReference type="Gene3D" id="3.90.780.10">
    <property type="entry name" value="5'-Nucleotidase, C-terminal domain"/>
    <property type="match status" value="1"/>
</dbReference>
<accession>A0A7S4P2G1</accession>
<feature type="compositionally biased region" description="Polar residues" evidence="4">
    <location>
        <begin position="1"/>
        <end position="12"/>
    </location>
</feature>
<dbReference type="PANTHER" id="PTHR11575:SF48">
    <property type="entry name" value="5'-NUCLEOTIDASE"/>
    <property type="match status" value="1"/>
</dbReference>
<dbReference type="GO" id="GO:0009166">
    <property type="term" value="P:nucleotide catabolic process"/>
    <property type="evidence" value="ECO:0007669"/>
    <property type="project" value="InterPro"/>
</dbReference>
<feature type="domain" description="5'-Nucleotidase C-terminal" evidence="6">
    <location>
        <begin position="313"/>
        <end position="462"/>
    </location>
</feature>
<dbReference type="Gene3D" id="3.60.21.10">
    <property type="match status" value="1"/>
</dbReference>
<feature type="region of interest" description="Disordered" evidence="4">
    <location>
        <begin position="1"/>
        <end position="21"/>
    </location>
</feature>
<name>A0A7S4P2G1_GUITH</name>
<evidence type="ECO:0000256" key="1">
    <source>
        <dbReference type="ARBA" id="ARBA00006654"/>
    </source>
</evidence>
<dbReference type="SUPFAM" id="SSF56300">
    <property type="entry name" value="Metallo-dependent phosphatases"/>
    <property type="match status" value="1"/>
</dbReference>
<organism evidence="7">
    <name type="scientific">Guillardia theta</name>
    <name type="common">Cryptophyte</name>
    <name type="synonym">Cryptomonas phi</name>
    <dbReference type="NCBI Taxonomy" id="55529"/>
    <lineage>
        <taxon>Eukaryota</taxon>
        <taxon>Cryptophyceae</taxon>
        <taxon>Pyrenomonadales</taxon>
        <taxon>Geminigeraceae</taxon>
        <taxon>Guillardia</taxon>
    </lineage>
</organism>
<keyword evidence="3" id="KW-0378">Hydrolase</keyword>
<dbReference type="EMBL" id="HBKN01035417">
    <property type="protein sequence ID" value="CAE2321581.1"/>
    <property type="molecule type" value="Transcribed_RNA"/>
</dbReference>
<dbReference type="PANTHER" id="PTHR11575">
    <property type="entry name" value="5'-NUCLEOTIDASE-RELATED"/>
    <property type="match status" value="1"/>
</dbReference>
<dbReference type="InterPro" id="IPR006179">
    <property type="entry name" value="5_nucleotidase/apyrase"/>
</dbReference>
<dbReference type="CDD" id="cd07406">
    <property type="entry name" value="MPP_CG11883_N"/>
    <property type="match status" value="1"/>
</dbReference>
<dbReference type="SUPFAM" id="SSF55816">
    <property type="entry name" value="5'-nucleotidase (syn. UDP-sugar hydrolase), C-terminal domain"/>
    <property type="match status" value="1"/>
</dbReference>
<gene>
    <name evidence="7" type="ORF">GTHE00462_LOCUS27629</name>
</gene>
<dbReference type="InterPro" id="IPR029052">
    <property type="entry name" value="Metallo-depent_PP-like"/>
</dbReference>
<evidence type="ECO:0000259" key="6">
    <source>
        <dbReference type="Pfam" id="PF02872"/>
    </source>
</evidence>
<reference evidence="7" key="1">
    <citation type="submission" date="2021-01" db="EMBL/GenBank/DDBJ databases">
        <authorList>
            <person name="Corre E."/>
            <person name="Pelletier E."/>
            <person name="Niang G."/>
            <person name="Scheremetjew M."/>
            <person name="Finn R."/>
            <person name="Kale V."/>
            <person name="Holt S."/>
            <person name="Cochrane G."/>
            <person name="Meng A."/>
            <person name="Brown T."/>
            <person name="Cohen L."/>
        </authorList>
    </citation>
    <scope>NUCLEOTIDE SEQUENCE</scope>
    <source>
        <strain evidence="7">CCMP 2712</strain>
    </source>
</reference>
<keyword evidence="2" id="KW-0732">Signal</keyword>
<dbReference type="GO" id="GO:0000166">
    <property type="term" value="F:nucleotide binding"/>
    <property type="evidence" value="ECO:0007669"/>
    <property type="project" value="UniProtKB-KW"/>
</dbReference>